<evidence type="ECO:0000256" key="4">
    <source>
        <dbReference type="PIRSR" id="PIRSR606710-1"/>
    </source>
</evidence>
<dbReference type="SUPFAM" id="SSF75005">
    <property type="entry name" value="Arabinanase/levansucrase/invertase"/>
    <property type="match status" value="1"/>
</dbReference>
<keyword evidence="7" id="KW-0732">Signal</keyword>
<feature type="site" description="Important for catalytic activity, responsible for pKa modulation of the active site Glu and correct orientation of both the proton donor and substrate" evidence="5">
    <location>
        <position position="150"/>
    </location>
</feature>
<evidence type="ECO:0000313" key="9">
    <source>
        <dbReference type="Proteomes" id="UP000664203"/>
    </source>
</evidence>
<gene>
    <name evidence="8" type="ORF">ALECFALPRED_008349</name>
</gene>
<dbReference type="InterPro" id="IPR006710">
    <property type="entry name" value="Glyco_hydro_43"/>
</dbReference>
<comment type="similarity">
    <text evidence="1 6">Belongs to the glycosyl hydrolase 43 family.</text>
</comment>
<feature type="active site" description="Proton acceptor" evidence="4">
    <location>
        <position position="38"/>
    </location>
</feature>
<dbReference type="Proteomes" id="UP000664203">
    <property type="component" value="Unassembled WGS sequence"/>
</dbReference>
<accession>A0A8H3J335</accession>
<keyword evidence="2 6" id="KW-0378">Hydrolase</keyword>
<dbReference type="OrthoDB" id="3879658at2759"/>
<dbReference type="Gene3D" id="2.115.10.20">
    <property type="entry name" value="Glycosyl hydrolase domain, family 43"/>
    <property type="match status" value="1"/>
</dbReference>
<dbReference type="PANTHER" id="PTHR42812">
    <property type="entry name" value="BETA-XYLOSIDASE"/>
    <property type="match status" value="1"/>
</dbReference>
<dbReference type="AlphaFoldDB" id="A0A8H3J335"/>
<dbReference type="GO" id="GO:0004553">
    <property type="term" value="F:hydrolase activity, hydrolyzing O-glycosyl compounds"/>
    <property type="evidence" value="ECO:0007669"/>
    <property type="project" value="InterPro"/>
</dbReference>
<organism evidence="8 9">
    <name type="scientific">Alectoria fallacina</name>
    <dbReference type="NCBI Taxonomy" id="1903189"/>
    <lineage>
        <taxon>Eukaryota</taxon>
        <taxon>Fungi</taxon>
        <taxon>Dikarya</taxon>
        <taxon>Ascomycota</taxon>
        <taxon>Pezizomycotina</taxon>
        <taxon>Lecanoromycetes</taxon>
        <taxon>OSLEUM clade</taxon>
        <taxon>Lecanoromycetidae</taxon>
        <taxon>Lecanorales</taxon>
        <taxon>Lecanorineae</taxon>
        <taxon>Parmeliaceae</taxon>
        <taxon>Alectoria</taxon>
    </lineage>
</organism>
<sequence length="322" mass="32687">MFFQSLLLLLSITTFSSQTPVAKRAYSNGPVITSDFADPAFINVGGTYYAFATTNGAQNIQIATSPDFDTWTVTSSDALPSIPSWSTGETWAPDVIQIADGSFVLYFAAASSANTNMHCVGTATSSTVEGPYTASDTAFACPLDQGGAIDPAGFTDSDGSLYVVYKVDGNSLGGGGTCGNGDGAYSTPIMLQGVEADGVTLTGTATQILDRGTSDGPLIEAPSLVLASGTYYLFFSSNCYNGPEYDTSYATASAVGGPYTKASSPLLVSGGDGGALNSPGSATVGPAGAQMVFHSDSVAGDSSLRQMWTAGISMDGGVVSIS</sequence>
<evidence type="ECO:0000256" key="5">
    <source>
        <dbReference type="PIRSR" id="PIRSR606710-2"/>
    </source>
</evidence>
<dbReference type="EMBL" id="CAJPDR010000571">
    <property type="protein sequence ID" value="CAF9939822.1"/>
    <property type="molecule type" value="Genomic_DNA"/>
</dbReference>
<evidence type="ECO:0000256" key="2">
    <source>
        <dbReference type="ARBA" id="ARBA00022801"/>
    </source>
</evidence>
<evidence type="ECO:0000256" key="6">
    <source>
        <dbReference type="RuleBase" id="RU361187"/>
    </source>
</evidence>
<comment type="caution">
    <text evidence="8">The sequence shown here is derived from an EMBL/GenBank/DDBJ whole genome shotgun (WGS) entry which is preliminary data.</text>
</comment>
<evidence type="ECO:0000256" key="1">
    <source>
        <dbReference type="ARBA" id="ARBA00009865"/>
    </source>
</evidence>
<evidence type="ECO:0000313" key="8">
    <source>
        <dbReference type="EMBL" id="CAF9939822.1"/>
    </source>
</evidence>
<proteinExistence type="inferred from homology"/>
<dbReference type="PANTHER" id="PTHR42812:SF5">
    <property type="entry name" value="ENDO-ARABINASE"/>
    <property type="match status" value="1"/>
</dbReference>
<keyword evidence="9" id="KW-1185">Reference proteome</keyword>
<dbReference type="InterPro" id="IPR023296">
    <property type="entry name" value="Glyco_hydro_beta-prop_sf"/>
</dbReference>
<feature type="signal peptide" evidence="7">
    <location>
        <begin position="1"/>
        <end position="18"/>
    </location>
</feature>
<dbReference type="InterPro" id="IPR051795">
    <property type="entry name" value="Glycosyl_Hydrlase_43"/>
</dbReference>
<evidence type="ECO:0000256" key="3">
    <source>
        <dbReference type="ARBA" id="ARBA00023295"/>
    </source>
</evidence>
<dbReference type="GO" id="GO:0005975">
    <property type="term" value="P:carbohydrate metabolic process"/>
    <property type="evidence" value="ECO:0007669"/>
    <property type="project" value="InterPro"/>
</dbReference>
<feature type="active site" description="Proton donor" evidence="4">
    <location>
        <position position="220"/>
    </location>
</feature>
<evidence type="ECO:0008006" key="10">
    <source>
        <dbReference type="Google" id="ProtNLM"/>
    </source>
</evidence>
<keyword evidence="3 6" id="KW-0326">Glycosidase</keyword>
<name>A0A8H3J335_9LECA</name>
<dbReference type="Pfam" id="PF04616">
    <property type="entry name" value="Glyco_hydro_43"/>
    <property type="match status" value="1"/>
</dbReference>
<reference evidence="8" key="1">
    <citation type="submission" date="2021-03" db="EMBL/GenBank/DDBJ databases">
        <authorList>
            <person name="Tagirdzhanova G."/>
        </authorList>
    </citation>
    <scope>NUCLEOTIDE SEQUENCE</scope>
</reference>
<evidence type="ECO:0000256" key="7">
    <source>
        <dbReference type="SAM" id="SignalP"/>
    </source>
</evidence>
<dbReference type="CDD" id="cd08999">
    <property type="entry name" value="GH43_ABN-like"/>
    <property type="match status" value="1"/>
</dbReference>
<protein>
    <recommendedName>
        <fullName evidence="10">Glycoside hydrolase family 43 protein</fullName>
    </recommendedName>
</protein>
<feature type="chain" id="PRO_5034046538" description="Glycoside hydrolase family 43 protein" evidence="7">
    <location>
        <begin position="19"/>
        <end position="322"/>
    </location>
</feature>